<feature type="domain" description="GIY-YIG" evidence="1">
    <location>
        <begin position="28"/>
        <end position="119"/>
    </location>
</feature>
<proteinExistence type="predicted"/>
<organism evidence="2 3">
    <name type="scientific">Lysobacter stagni</name>
    <dbReference type="NCBI Taxonomy" id="3045172"/>
    <lineage>
        <taxon>Bacteria</taxon>
        <taxon>Pseudomonadati</taxon>
        <taxon>Pseudomonadota</taxon>
        <taxon>Gammaproteobacteria</taxon>
        <taxon>Lysobacterales</taxon>
        <taxon>Lysobacteraceae</taxon>
        <taxon>Lysobacter</taxon>
    </lineage>
</organism>
<gene>
    <name evidence="2" type="ORF">QLQ15_00160</name>
</gene>
<dbReference type="RefSeq" id="WP_283210852.1">
    <property type="nucleotide sequence ID" value="NZ_JASGBI010000001.1"/>
</dbReference>
<dbReference type="Proteomes" id="UP001321580">
    <property type="component" value="Unassembled WGS sequence"/>
</dbReference>
<name>A0ABT6XAZ4_9GAMM</name>
<accession>A0ABT6XAZ4</accession>
<keyword evidence="3" id="KW-1185">Reference proteome</keyword>
<dbReference type="PROSITE" id="PS50164">
    <property type="entry name" value="GIY_YIG"/>
    <property type="match status" value="1"/>
</dbReference>
<dbReference type="InterPro" id="IPR035901">
    <property type="entry name" value="GIY-YIG_endonuc_sf"/>
</dbReference>
<protein>
    <recommendedName>
        <fullName evidence="1">GIY-YIG domain-containing protein</fullName>
    </recommendedName>
</protein>
<evidence type="ECO:0000259" key="1">
    <source>
        <dbReference type="PROSITE" id="PS50164"/>
    </source>
</evidence>
<dbReference type="Gene3D" id="3.40.1440.10">
    <property type="entry name" value="GIY-YIG endonuclease"/>
    <property type="match status" value="1"/>
</dbReference>
<reference evidence="2 3" key="1">
    <citation type="submission" date="2023-05" db="EMBL/GenBank/DDBJ databases">
        <title>Lysobacter sp. strain LF1 Genome sequencing and assembly.</title>
        <authorList>
            <person name="Jung Y."/>
        </authorList>
    </citation>
    <scope>NUCLEOTIDE SEQUENCE [LARGE SCALE GENOMIC DNA]</scope>
    <source>
        <strain evidence="2 3">LF1</strain>
    </source>
</reference>
<evidence type="ECO:0000313" key="2">
    <source>
        <dbReference type="EMBL" id="MDI9237324.1"/>
    </source>
</evidence>
<dbReference type="InterPro" id="IPR000305">
    <property type="entry name" value="GIY-YIG_endonuc"/>
</dbReference>
<sequence length="149" mass="16955">MINPHLEWHEPQRLSSYPYSPDLDEIPKSAGVYLFYRKHGTSFEVFYVGKALNLQSRIKGQLNNLKLMNSIKSAANGARMLAYAEITLRPGQRKESAIVAAEKLLIRHFVEEGHELFNIQGVKLAVQTLRNDRPASLRKVIPKQTQIEA</sequence>
<comment type="caution">
    <text evidence="2">The sequence shown here is derived from an EMBL/GenBank/DDBJ whole genome shotgun (WGS) entry which is preliminary data.</text>
</comment>
<dbReference type="SUPFAM" id="SSF82771">
    <property type="entry name" value="GIY-YIG endonuclease"/>
    <property type="match status" value="1"/>
</dbReference>
<dbReference type="EMBL" id="JASGBI010000001">
    <property type="protein sequence ID" value="MDI9237324.1"/>
    <property type="molecule type" value="Genomic_DNA"/>
</dbReference>
<evidence type="ECO:0000313" key="3">
    <source>
        <dbReference type="Proteomes" id="UP001321580"/>
    </source>
</evidence>